<name>A0AAE0W8I2_9BIVA</name>
<evidence type="ECO:0000313" key="5">
    <source>
        <dbReference type="Proteomes" id="UP001195483"/>
    </source>
</evidence>
<proteinExistence type="inferred from homology"/>
<dbReference type="PANTHER" id="PTHR43574">
    <property type="entry name" value="EPIMERASE-RELATED"/>
    <property type="match status" value="1"/>
</dbReference>
<dbReference type="Proteomes" id="UP001195483">
    <property type="component" value="Unassembled WGS sequence"/>
</dbReference>
<dbReference type="AlphaFoldDB" id="A0AAE0W8I2"/>
<sequence>MNTFIVTTTINTPTRATLAFCKLAKQNQWRFIIAGDTKTPHGLYQILEKRFHPFVTYLSPETQQVLNPKLSDIIGWKSIERRNLGFLYAYLQGADIIATVDDDNIPYNTWGQNILIGQEIEIDLFINTACNFFDPISVTNCNELWHRGFPIDFVPVKNNIEYKGKTMRRVLVQANFWDGDPDIDAICRLSKKPIVKFNDFMPFGSTQLAPFNSQNTFIAREVIPYYAMLPFTGRMDDIWASYIVQHYFPHSVIFCNATVYQDRNVQDLVSNLENEIIGYRKTLALLNDLPNFLNYIPQKNKRILANLARSIQIILNRVTTMKKVLVCGAGGFIGGHLVKRLKAEGYWVRGADIKKHEYSKTQADEFVLGDLCDINVVRKCVDNDMDEIYQLAADMGGAGYVFTKLNDANIMTNSAQINIHIAKESVIKKVGKVFYSSSACMYPEHNQTDPNNPKCSEDSAYPANPDSEYGWEKLFSERLYLAFKRNHKLNVRIARLHNIFGPEGSWNNGKEKAPAAMCRKAAKTPDGGKIEVWRDGNQTRSFLYIDECIEAIRRLMNSNFSEPVNIGSEEMISINHFAQMAIDISKKNLSIKNIYGSEFLKIYGYECPIGVRGRNSDNKLFKENIGWAPSEPLRKGMEKTFAWIDEQVKKSV</sequence>
<comment type="similarity">
    <text evidence="1">Belongs to the NAD(P)-dependent epimerase/dehydratase family.</text>
</comment>
<dbReference type="Pfam" id="PF01370">
    <property type="entry name" value="Epimerase"/>
    <property type="match status" value="1"/>
</dbReference>
<keyword evidence="2" id="KW-0520">NAD</keyword>
<reference evidence="4" key="2">
    <citation type="journal article" date="2021" name="Genome Biol. Evol.">
        <title>Developing a high-quality reference genome for a parasitic bivalve with doubly uniparental inheritance (Bivalvia: Unionida).</title>
        <authorList>
            <person name="Smith C.H."/>
        </authorList>
    </citation>
    <scope>NUCLEOTIDE SEQUENCE</scope>
    <source>
        <strain evidence="4">CHS0354</strain>
        <tissue evidence="4">Mantle</tissue>
    </source>
</reference>
<feature type="domain" description="NAD-dependent epimerase/dehydratase" evidence="3">
    <location>
        <begin position="324"/>
        <end position="567"/>
    </location>
</feature>
<evidence type="ECO:0000256" key="2">
    <source>
        <dbReference type="ARBA" id="ARBA00023027"/>
    </source>
</evidence>
<keyword evidence="5" id="KW-1185">Reference proteome</keyword>
<dbReference type="InterPro" id="IPR036291">
    <property type="entry name" value="NAD(P)-bd_dom_sf"/>
</dbReference>
<dbReference type="Gene3D" id="3.90.25.10">
    <property type="entry name" value="UDP-galactose 4-epimerase, domain 1"/>
    <property type="match status" value="1"/>
</dbReference>
<gene>
    <name evidence="4" type="ORF">CHS0354_000689</name>
</gene>
<dbReference type="SUPFAM" id="SSF51735">
    <property type="entry name" value="NAD(P)-binding Rossmann-fold domains"/>
    <property type="match status" value="1"/>
</dbReference>
<evidence type="ECO:0000256" key="1">
    <source>
        <dbReference type="ARBA" id="ARBA00007637"/>
    </source>
</evidence>
<protein>
    <recommendedName>
        <fullName evidence="3">NAD-dependent epimerase/dehydratase domain-containing protein</fullName>
    </recommendedName>
</protein>
<reference evidence="4" key="1">
    <citation type="journal article" date="2021" name="Genome Biol. Evol.">
        <title>A High-Quality Reference Genome for a Parasitic Bivalve with Doubly Uniparental Inheritance (Bivalvia: Unionida).</title>
        <authorList>
            <person name="Smith C.H."/>
        </authorList>
    </citation>
    <scope>NUCLEOTIDE SEQUENCE</scope>
    <source>
        <strain evidence="4">CHS0354</strain>
    </source>
</reference>
<comment type="caution">
    <text evidence="4">The sequence shown here is derived from an EMBL/GenBank/DDBJ whole genome shotgun (WGS) entry which is preliminary data.</text>
</comment>
<organism evidence="4 5">
    <name type="scientific">Potamilus streckersoni</name>
    <dbReference type="NCBI Taxonomy" id="2493646"/>
    <lineage>
        <taxon>Eukaryota</taxon>
        <taxon>Metazoa</taxon>
        <taxon>Spiralia</taxon>
        <taxon>Lophotrochozoa</taxon>
        <taxon>Mollusca</taxon>
        <taxon>Bivalvia</taxon>
        <taxon>Autobranchia</taxon>
        <taxon>Heteroconchia</taxon>
        <taxon>Palaeoheterodonta</taxon>
        <taxon>Unionida</taxon>
        <taxon>Unionoidea</taxon>
        <taxon>Unionidae</taxon>
        <taxon>Ambleminae</taxon>
        <taxon>Lampsilini</taxon>
        <taxon>Potamilus</taxon>
    </lineage>
</organism>
<dbReference type="EMBL" id="JAEAOA010000085">
    <property type="protein sequence ID" value="KAK3605024.1"/>
    <property type="molecule type" value="Genomic_DNA"/>
</dbReference>
<accession>A0AAE0W8I2</accession>
<reference evidence="4" key="3">
    <citation type="submission" date="2023-05" db="EMBL/GenBank/DDBJ databases">
        <authorList>
            <person name="Smith C.H."/>
        </authorList>
    </citation>
    <scope>NUCLEOTIDE SEQUENCE</scope>
    <source>
        <strain evidence="4">CHS0354</strain>
        <tissue evidence="4">Mantle</tissue>
    </source>
</reference>
<dbReference type="InterPro" id="IPR001509">
    <property type="entry name" value="Epimerase_deHydtase"/>
</dbReference>
<evidence type="ECO:0000259" key="3">
    <source>
        <dbReference type="Pfam" id="PF01370"/>
    </source>
</evidence>
<dbReference type="Gene3D" id="3.40.50.720">
    <property type="entry name" value="NAD(P)-binding Rossmann-like Domain"/>
    <property type="match status" value="1"/>
</dbReference>
<evidence type="ECO:0000313" key="4">
    <source>
        <dbReference type="EMBL" id="KAK3605024.1"/>
    </source>
</evidence>